<gene>
    <name evidence="1" type="ORF">J2S57_001459</name>
</gene>
<reference evidence="1 2" key="1">
    <citation type="submission" date="2023-07" db="EMBL/GenBank/DDBJ databases">
        <title>Sequencing the genomes of 1000 actinobacteria strains.</title>
        <authorList>
            <person name="Klenk H.-P."/>
        </authorList>
    </citation>
    <scope>NUCLEOTIDE SEQUENCE [LARGE SCALE GENOMIC DNA]</scope>
    <source>
        <strain evidence="1 2">DSM 44388</strain>
    </source>
</reference>
<dbReference type="Proteomes" id="UP001235712">
    <property type="component" value="Unassembled WGS sequence"/>
</dbReference>
<organism evidence="1 2">
    <name type="scientific">Kineosporia succinea</name>
    <dbReference type="NCBI Taxonomy" id="84632"/>
    <lineage>
        <taxon>Bacteria</taxon>
        <taxon>Bacillati</taxon>
        <taxon>Actinomycetota</taxon>
        <taxon>Actinomycetes</taxon>
        <taxon>Kineosporiales</taxon>
        <taxon>Kineosporiaceae</taxon>
        <taxon>Kineosporia</taxon>
    </lineage>
</organism>
<accession>A0ABT9P0S9</accession>
<protein>
    <submittedName>
        <fullName evidence="1">Uncharacterized protein</fullName>
    </submittedName>
</protein>
<keyword evidence="2" id="KW-1185">Reference proteome</keyword>
<evidence type="ECO:0000313" key="2">
    <source>
        <dbReference type="Proteomes" id="UP001235712"/>
    </source>
</evidence>
<evidence type="ECO:0000313" key="1">
    <source>
        <dbReference type="EMBL" id="MDP9825710.1"/>
    </source>
</evidence>
<dbReference type="EMBL" id="JAUSQZ010000001">
    <property type="protein sequence ID" value="MDP9825710.1"/>
    <property type="molecule type" value="Genomic_DNA"/>
</dbReference>
<name>A0ABT9P0S9_9ACTN</name>
<proteinExistence type="predicted"/>
<comment type="caution">
    <text evidence="1">The sequence shown here is derived from an EMBL/GenBank/DDBJ whole genome shotgun (WGS) entry which is preliminary data.</text>
</comment>
<sequence length="37" mass="3993">MGLVVRATEQTPAEAGASFALDASSPELRDVVRRFIM</sequence>